<proteinExistence type="predicted"/>
<dbReference type="Proteomes" id="UP000682811">
    <property type="component" value="Unassembled WGS sequence"/>
</dbReference>
<gene>
    <name evidence="5" type="ORF">J34TS1_07440</name>
</gene>
<evidence type="ECO:0000313" key="5">
    <source>
        <dbReference type="EMBL" id="GIO45979.1"/>
    </source>
</evidence>
<dbReference type="Pfam" id="PF13930">
    <property type="entry name" value="Endonuclea_NS_2"/>
    <property type="match status" value="1"/>
</dbReference>
<dbReference type="InterPro" id="IPR051768">
    <property type="entry name" value="Bact_secretion_toxin"/>
</dbReference>
<evidence type="ECO:0000256" key="3">
    <source>
        <dbReference type="ARBA" id="ARBA00023136"/>
    </source>
</evidence>
<protein>
    <recommendedName>
        <fullName evidence="4">Type VII secretion system protein EssD-like domain-containing protein</fullName>
    </recommendedName>
</protein>
<dbReference type="InterPro" id="IPR044927">
    <property type="entry name" value="Endonuclea_NS_2"/>
</dbReference>
<dbReference type="AlphaFoldDB" id="A0A919Y833"/>
<name>A0A919Y833_9BACL</name>
<feature type="domain" description="Type VII secretion system protein EssD-like" evidence="4">
    <location>
        <begin position="155"/>
        <end position="283"/>
    </location>
</feature>
<dbReference type="PANTHER" id="PTHR34976:SF2">
    <property type="entry name" value="TYPE VII SECRETION SYSTEM PROTEIN ESSD"/>
    <property type="match status" value="1"/>
</dbReference>
<keyword evidence="6" id="KW-1185">Reference proteome</keyword>
<dbReference type="GO" id="GO:0005886">
    <property type="term" value="C:plasma membrane"/>
    <property type="evidence" value="ECO:0007669"/>
    <property type="project" value="UniProtKB-SubCell"/>
</dbReference>
<dbReference type="EMBL" id="BORT01000002">
    <property type="protein sequence ID" value="GIO45979.1"/>
    <property type="molecule type" value="Genomic_DNA"/>
</dbReference>
<accession>A0A919Y833</accession>
<evidence type="ECO:0000313" key="6">
    <source>
        <dbReference type="Proteomes" id="UP000682811"/>
    </source>
</evidence>
<keyword evidence="2" id="KW-1003">Cell membrane</keyword>
<comment type="subcellular location">
    <subcellularLocation>
        <location evidence="1">Cell membrane</location>
    </subcellularLocation>
</comment>
<evidence type="ECO:0000259" key="4">
    <source>
        <dbReference type="Pfam" id="PF13930"/>
    </source>
</evidence>
<comment type="caution">
    <text evidence="5">The sequence shown here is derived from an EMBL/GenBank/DDBJ whole genome shotgun (WGS) entry which is preliminary data.</text>
</comment>
<reference evidence="5 6" key="1">
    <citation type="submission" date="2021-03" db="EMBL/GenBank/DDBJ databases">
        <title>Antimicrobial resistance genes in bacteria isolated from Japanese honey, and their potential for conferring macrolide and lincosamide resistance in the American foulbrood pathogen Paenibacillus larvae.</title>
        <authorList>
            <person name="Okamoto M."/>
            <person name="Kumagai M."/>
            <person name="Kanamori H."/>
            <person name="Takamatsu D."/>
        </authorList>
    </citation>
    <scope>NUCLEOTIDE SEQUENCE [LARGE SCALE GENOMIC DNA]</scope>
    <source>
        <strain evidence="5 6">J34TS1</strain>
    </source>
</reference>
<sequence>MTVMTDGAALASKGRNLGTGFKNFIKDPKKSVMGFLKPGGKKGILGKSGAVGDGRFKTRGSLLEKTIDSLDTAAKKMNRSMMEKAPFHVLIKQTTNGINSLEIVKNEKSRFFSKGGEGSSGKKGKSEGISTPPVYVKVNYGDHFTKKGRKKALKPNVEYTSPDGYTYRTDSQGRIIECEGSLQLGAADRSEYAQRTVGGKDRLPDDDGGHLIGAQFKGPKDIDNLVPQNSQINRSGGEWFNMETVWANALKEVPPKKVSVKIEPVYSGNSMRPDSFEVIYQIEGKRPVQKTIKNQAGG</sequence>
<keyword evidence="3" id="KW-0472">Membrane</keyword>
<dbReference type="InterPro" id="IPR044929">
    <property type="entry name" value="DNA/RNA_non-sp_Endonuclease_sf"/>
</dbReference>
<evidence type="ECO:0000256" key="2">
    <source>
        <dbReference type="ARBA" id="ARBA00022475"/>
    </source>
</evidence>
<evidence type="ECO:0000256" key="1">
    <source>
        <dbReference type="ARBA" id="ARBA00004236"/>
    </source>
</evidence>
<dbReference type="PANTHER" id="PTHR34976">
    <property type="entry name" value="RIBONUCLEASE YQCG-RELATED"/>
    <property type="match status" value="1"/>
</dbReference>
<dbReference type="Gene3D" id="3.40.570.10">
    <property type="entry name" value="Extracellular Endonuclease, subunit A"/>
    <property type="match status" value="1"/>
</dbReference>
<organism evidence="5 6">
    <name type="scientific">Paenibacillus azoreducens</name>
    <dbReference type="NCBI Taxonomy" id="116718"/>
    <lineage>
        <taxon>Bacteria</taxon>
        <taxon>Bacillati</taxon>
        <taxon>Bacillota</taxon>
        <taxon>Bacilli</taxon>
        <taxon>Bacillales</taxon>
        <taxon>Paenibacillaceae</taxon>
        <taxon>Paenibacillus</taxon>
    </lineage>
</organism>